<feature type="non-terminal residue" evidence="1">
    <location>
        <position position="118"/>
    </location>
</feature>
<dbReference type="EMBL" id="LAZR01061806">
    <property type="protein sequence ID" value="KKK62833.1"/>
    <property type="molecule type" value="Genomic_DNA"/>
</dbReference>
<name>A0A0F8X1N7_9ZZZZ</name>
<protein>
    <recommendedName>
        <fullName evidence="2">Glycoside hydrolase family 42 N-terminal domain-containing protein</fullName>
    </recommendedName>
</protein>
<gene>
    <name evidence="1" type="ORF">LCGC14_3000390</name>
</gene>
<reference evidence="1" key="1">
    <citation type="journal article" date="2015" name="Nature">
        <title>Complex archaea that bridge the gap between prokaryotes and eukaryotes.</title>
        <authorList>
            <person name="Spang A."/>
            <person name="Saw J.H."/>
            <person name="Jorgensen S.L."/>
            <person name="Zaremba-Niedzwiedzka K."/>
            <person name="Martijn J."/>
            <person name="Lind A.E."/>
            <person name="van Eijk R."/>
            <person name="Schleper C."/>
            <person name="Guy L."/>
            <person name="Ettema T.J."/>
        </authorList>
    </citation>
    <scope>NUCLEOTIDE SEQUENCE</scope>
</reference>
<proteinExistence type="predicted"/>
<sequence length="118" mass="13843">MRLPQNRHLTYCTNIYTGEDWKTTFSELQKYVPDIKKQLAPEQWFGLGLRLSHTASTELGLGDKLSDFKKWLDDNNIYVFTMNGFPYGNFHQEPVKDRVHSPDWTTGERLAYTKNLAR</sequence>
<dbReference type="AlphaFoldDB" id="A0A0F8X1N7"/>
<comment type="caution">
    <text evidence="1">The sequence shown here is derived from an EMBL/GenBank/DDBJ whole genome shotgun (WGS) entry which is preliminary data.</text>
</comment>
<dbReference type="InterPro" id="IPR036237">
    <property type="entry name" value="Xyl_isomerase-like_sf"/>
</dbReference>
<evidence type="ECO:0000313" key="1">
    <source>
        <dbReference type="EMBL" id="KKK62833.1"/>
    </source>
</evidence>
<evidence type="ECO:0008006" key="2">
    <source>
        <dbReference type="Google" id="ProtNLM"/>
    </source>
</evidence>
<accession>A0A0F8X1N7</accession>
<organism evidence="1">
    <name type="scientific">marine sediment metagenome</name>
    <dbReference type="NCBI Taxonomy" id="412755"/>
    <lineage>
        <taxon>unclassified sequences</taxon>
        <taxon>metagenomes</taxon>
        <taxon>ecological metagenomes</taxon>
    </lineage>
</organism>
<dbReference type="SUPFAM" id="SSF51658">
    <property type="entry name" value="Xylose isomerase-like"/>
    <property type="match status" value="1"/>
</dbReference>